<accession>A0A1F5Z888</accession>
<dbReference type="STRING" id="1798373.A2154_01720"/>
<comment type="caution">
    <text evidence="2">The sequence shown here is derived from an EMBL/GenBank/DDBJ whole genome shotgun (WGS) entry which is preliminary data.</text>
</comment>
<keyword evidence="1" id="KW-0812">Transmembrane</keyword>
<name>A0A1F5Z888_9BACT</name>
<dbReference type="AlphaFoldDB" id="A0A1F5Z888"/>
<organism evidence="2 3">
    <name type="scientific">Candidatus Gottesmanbacteria bacterium RBG_16_43_7</name>
    <dbReference type="NCBI Taxonomy" id="1798373"/>
    <lineage>
        <taxon>Bacteria</taxon>
        <taxon>Candidatus Gottesmaniibacteriota</taxon>
    </lineage>
</organism>
<reference evidence="2 3" key="1">
    <citation type="journal article" date="2016" name="Nat. Commun.">
        <title>Thousands of microbial genomes shed light on interconnected biogeochemical processes in an aquifer system.</title>
        <authorList>
            <person name="Anantharaman K."/>
            <person name="Brown C.T."/>
            <person name="Hug L.A."/>
            <person name="Sharon I."/>
            <person name="Castelle C.J."/>
            <person name="Probst A.J."/>
            <person name="Thomas B.C."/>
            <person name="Singh A."/>
            <person name="Wilkins M.J."/>
            <person name="Karaoz U."/>
            <person name="Brodie E.L."/>
            <person name="Williams K.H."/>
            <person name="Hubbard S.S."/>
            <person name="Banfield J.F."/>
        </authorList>
    </citation>
    <scope>NUCLEOTIDE SEQUENCE [LARGE SCALE GENOMIC DNA]</scope>
</reference>
<keyword evidence="1" id="KW-1133">Transmembrane helix</keyword>
<feature type="transmembrane region" description="Helical" evidence="1">
    <location>
        <begin position="5"/>
        <end position="21"/>
    </location>
</feature>
<feature type="transmembrane region" description="Helical" evidence="1">
    <location>
        <begin position="65"/>
        <end position="83"/>
    </location>
</feature>
<feature type="transmembrane region" description="Helical" evidence="1">
    <location>
        <begin position="33"/>
        <end position="53"/>
    </location>
</feature>
<evidence type="ECO:0000313" key="3">
    <source>
        <dbReference type="Proteomes" id="UP000176854"/>
    </source>
</evidence>
<keyword evidence="1" id="KW-0472">Membrane</keyword>
<evidence type="ECO:0000256" key="1">
    <source>
        <dbReference type="SAM" id="Phobius"/>
    </source>
</evidence>
<proteinExistence type="predicted"/>
<gene>
    <name evidence="2" type="ORF">A2154_01720</name>
</gene>
<dbReference type="Proteomes" id="UP000176854">
    <property type="component" value="Unassembled WGS sequence"/>
</dbReference>
<dbReference type="EMBL" id="MFJC01000052">
    <property type="protein sequence ID" value="OGG08689.1"/>
    <property type="molecule type" value="Genomic_DNA"/>
</dbReference>
<evidence type="ECO:0000313" key="2">
    <source>
        <dbReference type="EMBL" id="OGG08689.1"/>
    </source>
</evidence>
<sequence>MYCIISTIVIFILTVFLHLYIHKLAVHNTAGSIKAMGIFVAGFATQATVIYFISKSDDVSEMPIAALFLFLLLTLDYIAEIASPLLGDESPSSKIILMVMKSGGLTKAAIMRAFSYTTLINKRLDDMVRSGWIRKSGKIYFALPKGKIINRVIDVYRKLINWKTVG</sequence>
<protein>
    <submittedName>
        <fullName evidence="2">Uncharacterized protein</fullName>
    </submittedName>
</protein>